<reference evidence="2" key="1">
    <citation type="submission" date="2015-08" db="UniProtKB">
        <authorList>
            <consortium name="WormBaseParasite"/>
        </authorList>
    </citation>
    <scope>IDENTIFICATION</scope>
</reference>
<sequence length="322" mass="36810">MLDEILNEKDSNKFDVEGGLKLIKEPSSNVLSKITYFPNTLSTKYLVEENKSLIYTGGKYVVSQNLEFLCKIVQNLSTLSVNILFIPMKDKFLICTHNPSTSLFSKTTLTNDFFDEMDITCLVERNSGCCISSESANSIFRISREFLEDIKHLVINADSSKDFMDVVLVGPGAVSELVKINQLTYDNSINDYLSLRSSGEFCIISHVEIWESLFKRSPNTLSEIIFYMKRESLIIKLKKQNTGEILNFKIEFNAKNFIRYDTEREFVLSFSYTEFAMACNIITNLTKTFVLEYVLGEVPLKISTYQPNIANFEIFLPCNLVV</sequence>
<dbReference type="WBParaSite" id="TCONS_00003024.p1">
    <property type="protein sequence ID" value="TCONS_00003024.p1"/>
    <property type="gene ID" value="XLOC_002793"/>
</dbReference>
<evidence type="ECO:0000313" key="2">
    <source>
        <dbReference type="WBParaSite" id="SSTP_0000575500.1"/>
    </source>
</evidence>
<dbReference type="AlphaFoldDB" id="A0A0K0E8C4"/>
<protein>
    <submittedName>
        <fullName evidence="2">Cell cycle checkpoint protein RAD1</fullName>
    </submittedName>
</protein>
<keyword evidence="1" id="KW-1185">Reference proteome</keyword>
<dbReference type="WBParaSite" id="SSTP_0000575500.1">
    <property type="protein sequence ID" value="SSTP_0000575500.1"/>
    <property type="gene ID" value="SSTP_0000575500"/>
</dbReference>
<proteinExistence type="predicted"/>
<dbReference type="Proteomes" id="UP000035681">
    <property type="component" value="Unplaced"/>
</dbReference>
<accession>A0A0K0E8C4</accession>
<evidence type="ECO:0000313" key="1">
    <source>
        <dbReference type="Proteomes" id="UP000035681"/>
    </source>
</evidence>
<dbReference type="Gene3D" id="3.70.10.10">
    <property type="match status" value="1"/>
</dbReference>
<organism evidence="2">
    <name type="scientific">Strongyloides stercoralis</name>
    <name type="common">Threadworm</name>
    <dbReference type="NCBI Taxonomy" id="6248"/>
    <lineage>
        <taxon>Eukaryota</taxon>
        <taxon>Metazoa</taxon>
        <taxon>Ecdysozoa</taxon>
        <taxon>Nematoda</taxon>
        <taxon>Chromadorea</taxon>
        <taxon>Rhabditida</taxon>
        <taxon>Tylenchina</taxon>
        <taxon>Panagrolaimomorpha</taxon>
        <taxon>Strongyloidoidea</taxon>
        <taxon>Strongyloididae</taxon>
        <taxon>Strongyloides</taxon>
    </lineage>
</organism>
<name>A0A0K0E8C4_STRER</name>